<reference evidence="2" key="1">
    <citation type="journal article" date="2023" name="Science">
        <title>Genome structures resolve the early diversification of teleost fishes.</title>
        <authorList>
            <person name="Parey E."/>
            <person name="Louis A."/>
            <person name="Montfort J."/>
            <person name="Bouchez O."/>
            <person name="Roques C."/>
            <person name="Iampietro C."/>
            <person name="Lluch J."/>
            <person name="Castinel A."/>
            <person name="Donnadieu C."/>
            <person name="Desvignes T."/>
            <person name="Floi Bucao C."/>
            <person name="Jouanno E."/>
            <person name="Wen M."/>
            <person name="Mejri S."/>
            <person name="Dirks R."/>
            <person name="Jansen H."/>
            <person name="Henkel C."/>
            <person name="Chen W.J."/>
            <person name="Zahm M."/>
            <person name="Cabau C."/>
            <person name="Klopp C."/>
            <person name="Thompson A.W."/>
            <person name="Robinson-Rechavi M."/>
            <person name="Braasch I."/>
            <person name="Lecointre G."/>
            <person name="Bobe J."/>
            <person name="Postlethwait J.H."/>
            <person name="Berthelot C."/>
            <person name="Roest Crollius H."/>
            <person name="Guiguen Y."/>
        </authorList>
    </citation>
    <scope>NUCLEOTIDE SEQUENCE</scope>
    <source>
        <strain evidence="2">NC1722</strain>
    </source>
</reference>
<dbReference type="AlphaFoldDB" id="A0AAD7SPU7"/>
<evidence type="ECO:0000313" key="3">
    <source>
        <dbReference type="Proteomes" id="UP001221898"/>
    </source>
</evidence>
<evidence type="ECO:0000256" key="1">
    <source>
        <dbReference type="SAM" id="MobiDB-lite"/>
    </source>
</evidence>
<sequence>MNAEEQDRLNRPKATVNHNGRDRQWSLSLPVPDTRSYSTAVLSTSLGWLAENCKPRHPRRSPRRAPHDDSENENLPCRARFVIIQSARDGTLVIIRPLFPLIYKCWQGEAAATAHWGPLGGQKGTVW</sequence>
<feature type="compositionally biased region" description="Basic residues" evidence="1">
    <location>
        <begin position="55"/>
        <end position="64"/>
    </location>
</feature>
<feature type="compositionally biased region" description="Basic and acidic residues" evidence="1">
    <location>
        <begin position="1"/>
        <end position="10"/>
    </location>
</feature>
<accession>A0AAD7SPU7</accession>
<name>A0AAD7SPU7_9TELE</name>
<organism evidence="2 3">
    <name type="scientific">Aldrovandia affinis</name>
    <dbReference type="NCBI Taxonomy" id="143900"/>
    <lineage>
        <taxon>Eukaryota</taxon>
        <taxon>Metazoa</taxon>
        <taxon>Chordata</taxon>
        <taxon>Craniata</taxon>
        <taxon>Vertebrata</taxon>
        <taxon>Euteleostomi</taxon>
        <taxon>Actinopterygii</taxon>
        <taxon>Neopterygii</taxon>
        <taxon>Teleostei</taxon>
        <taxon>Notacanthiformes</taxon>
        <taxon>Halosauridae</taxon>
        <taxon>Aldrovandia</taxon>
    </lineage>
</organism>
<feature type="region of interest" description="Disordered" evidence="1">
    <location>
        <begin position="52"/>
        <end position="72"/>
    </location>
</feature>
<evidence type="ECO:0000313" key="2">
    <source>
        <dbReference type="EMBL" id="KAJ8406418.1"/>
    </source>
</evidence>
<dbReference type="EMBL" id="JAINUG010000044">
    <property type="protein sequence ID" value="KAJ8406418.1"/>
    <property type="molecule type" value="Genomic_DNA"/>
</dbReference>
<gene>
    <name evidence="2" type="ORF">AAFF_G00306490</name>
</gene>
<protein>
    <submittedName>
        <fullName evidence="2">Uncharacterized protein</fullName>
    </submittedName>
</protein>
<proteinExistence type="predicted"/>
<keyword evidence="3" id="KW-1185">Reference proteome</keyword>
<feature type="region of interest" description="Disordered" evidence="1">
    <location>
        <begin position="1"/>
        <end position="29"/>
    </location>
</feature>
<dbReference type="Proteomes" id="UP001221898">
    <property type="component" value="Unassembled WGS sequence"/>
</dbReference>
<comment type="caution">
    <text evidence="2">The sequence shown here is derived from an EMBL/GenBank/DDBJ whole genome shotgun (WGS) entry which is preliminary data.</text>
</comment>